<protein>
    <submittedName>
        <fullName evidence="2">Uncharacterized protein</fullName>
    </submittedName>
</protein>
<proteinExistence type="predicted"/>
<comment type="caution">
    <text evidence="2">The sequence shown here is derived from an EMBL/GenBank/DDBJ whole genome shotgun (WGS) entry which is preliminary data.</text>
</comment>
<sequence>MEAIPFNEIILGVVIIAQLITSILSKRSSEIKERQLIQAILARNLPEYTASLETPKDKIQHMGAESKLAKEATRLEREMSKSDLDTFPKGAYPVR</sequence>
<feature type="compositionally biased region" description="Basic and acidic residues" evidence="1">
    <location>
        <begin position="75"/>
        <end position="86"/>
    </location>
</feature>
<reference evidence="2" key="1">
    <citation type="journal article" date="2015" name="Nature">
        <title>Complex archaea that bridge the gap between prokaryotes and eukaryotes.</title>
        <authorList>
            <person name="Spang A."/>
            <person name="Saw J.H."/>
            <person name="Jorgensen S.L."/>
            <person name="Zaremba-Niedzwiedzka K."/>
            <person name="Martijn J."/>
            <person name="Lind A.E."/>
            <person name="van Eijk R."/>
            <person name="Schleper C."/>
            <person name="Guy L."/>
            <person name="Ettema T.J."/>
        </authorList>
    </citation>
    <scope>NUCLEOTIDE SEQUENCE</scope>
</reference>
<organism evidence="2">
    <name type="scientific">marine sediment metagenome</name>
    <dbReference type="NCBI Taxonomy" id="412755"/>
    <lineage>
        <taxon>unclassified sequences</taxon>
        <taxon>metagenomes</taxon>
        <taxon>ecological metagenomes</taxon>
    </lineage>
</organism>
<evidence type="ECO:0000256" key="1">
    <source>
        <dbReference type="SAM" id="MobiDB-lite"/>
    </source>
</evidence>
<feature type="region of interest" description="Disordered" evidence="1">
    <location>
        <begin position="75"/>
        <end position="95"/>
    </location>
</feature>
<accession>A0A0F9L8Y7</accession>
<dbReference type="AlphaFoldDB" id="A0A0F9L8Y7"/>
<name>A0A0F9L8Y7_9ZZZZ</name>
<gene>
    <name evidence="2" type="ORF">LCGC14_1229160</name>
</gene>
<evidence type="ECO:0000313" key="2">
    <source>
        <dbReference type="EMBL" id="KKM91374.1"/>
    </source>
</evidence>
<dbReference type="EMBL" id="LAZR01006542">
    <property type="protein sequence ID" value="KKM91374.1"/>
    <property type="molecule type" value="Genomic_DNA"/>
</dbReference>